<dbReference type="AlphaFoldDB" id="A0AA36MUQ6"/>
<dbReference type="PANTHER" id="PTHR45615">
    <property type="entry name" value="MYOSIN HEAVY CHAIN, NON-MUSCLE"/>
    <property type="match status" value="1"/>
</dbReference>
<dbReference type="InterPro" id="IPR036034">
    <property type="entry name" value="PDZ_sf"/>
</dbReference>
<evidence type="ECO:0000313" key="6">
    <source>
        <dbReference type="Proteomes" id="UP001178507"/>
    </source>
</evidence>
<dbReference type="GO" id="GO:0051015">
    <property type="term" value="F:actin filament binding"/>
    <property type="evidence" value="ECO:0007669"/>
    <property type="project" value="TreeGrafter"/>
</dbReference>
<dbReference type="EMBL" id="CAUJNA010000772">
    <property type="protein sequence ID" value="CAJ1381014.1"/>
    <property type="molecule type" value="Genomic_DNA"/>
</dbReference>
<sequence length="539" mass="58247">MDTWIKSKADQFAQAAHQHVSAVHQSASKLAEGVLDSVGGAPDDFRKDLEFREGPLGFTLEGDLVVAVAADSQAAQLGVEIGDRLVKVDGYEVPSYESGFEEQRARALIAKWLKEMPRPGILTFELPESDVEDGIPESPRNDADSQTDASGAAKAGAGVLQAELQRVQEQRKKLAAELQESQERGAALQAELEAARKDLAPTARRAQELEEQLQCAKAQNKELLAAVNVGSAEELTRLQRALADAEEAARARTSAAERLQTQQAQEVKSLAARLWEAEAALAASRQQVEPLEQELQGFRQAHEVELELLQKEQERLQEQKQQELQELQGQLEEQRLKAEVEMQTMREELQRSQDLLAEAQVNAAAAAVEARAARLAPPAEAPVAVPAAGEELEDEELRPLDNFAEVADLRKRINLLETRCASLQRRLRSEALGSGPRPSSRPGWELKVAAAAGPRCAALAVAVHGVALGSLRGFTERLLKSEAWLWVFFAHLVVLYTIAGSCSFSSASLDAGRGAVDSLNAQLAAKAAGATGAQSLRGA</sequence>
<evidence type="ECO:0000313" key="5">
    <source>
        <dbReference type="EMBL" id="CAJ1381014.1"/>
    </source>
</evidence>
<protein>
    <recommendedName>
        <fullName evidence="4">PDZ domain-containing protein</fullName>
    </recommendedName>
</protein>
<proteinExistence type="predicted"/>
<keyword evidence="1" id="KW-0175">Coiled coil</keyword>
<dbReference type="InterPro" id="IPR001478">
    <property type="entry name" value="PDZ"/>
</dbReference>
<evidence type="ECO:0000256" key="2">
    <source>
        <dbReference type="SAM" id="MobiDB-lite"/>
    </source>
</evidence>
<accession>A0AA36MUQ6</accession>
<dbReference type="GO" id="GO:0032982">
    <property type="term" value="C:myosin filament"/>
    <property type="evidence" value="ECO:0007669"/>
    <property type="project" value="TreeGrafter"/>
</dbReference>
<feature type="region of interest" description="Disordered" evidence="2">
    <location>
        <begin position="126"/>
        <end position="155"/>
    </location>
</feature>
<keyword evidence="6" id="KW-1185">Reference proteome</keyword>
<dbReference type="GO" id="GO:0016460">
    <property type="term" value="C:myosin II complex"/>
    <property type="evidence" value="ECO:0007669"/>
    <property type="project" value="TreeGrafter"/>
</dbReference>
<dbReference type="GO" id="GO:0005737">
    <property type="term" value="C:cytoplasm"/>
    <property type="evidence" value="ECO:0007669"/>
    <property type="project" value="TreeGrafter"/>
</dbReference>
<dbReference type="Proteomes" id="UP001178507">
    <property type="component" value="Unassembled WGS sequence"/>
</dbReference>
<evidence type="ECO:0000256" key="1">
    <source>
        <dbReference type="SAM" id="Coils"/>
    </source>
</evidence>
<dbReference type="GO" id="GO:0000146">
    <property type="term" value="F:microfilament motor activity"/>
    <property type="evidence" value="ECO:0007669"/>
    <property type="project" value="TreeGrafter"/>
</dbReference>
<organism evidence="5 6">
    <name type="scientific">Effrenium voratum</name>
    <dbReference type="NCBI Taxonomy" id="2562239"/>
    <lineage>
        <taxon>Eukaryota</taxon>
        <taxon>Sar</taxon>
        <taxon>Alveolata</taxon>
        <taxon>Dinophyceae</taxon>
        <taxon>Suessiales</taxon>
        <taxon>Symbiodiniaceae</taxon>
        <taxon>Effrenium</taxon>
    </lineage>
</organism>
<dbReference type="PANTHER" id="PTHR45615:SF40">
    <property type="entry name" value="MYOSIN HEAVY CHAIN, NON-MUSCLE"/>
    <property type="match status" value="1"/>
</dbReference>
<keyword evidence="3" id="KW-1133">Transmembrane helix</keyword>
<reference evidence="5" key="1">
    <citation type="submission" date="2023-08" db="EMBL/GenBank/DDBJ databases">
        <authorList>
            <person name="Chen Y."/>
            <person name="Shah S."/>
            <person name="Dougan E. K."/>
            <person name="Thang M."/>
            <person name="Chan C."/>
        </authorList>
    </citation>
    <scope>NUCLEOTIDE SEQUENCE</scope>
</reference>
<name>A0AA36MUQ6_9DINO</name>
<feature type="domain" description="PDZ" evidence="4">
    <location>
        <begin position="53"/>
        <end position="109"/>
    </location>
</feature>
<keyword evidence="3" id="KW-0812">Transmembrane</keyword>
<feature type="transmembrane region" description="Helical" evidence="3">
    <location>
        <begin position="483"/>
        <end position="504"/>
    </location>
</feature>
<dbReference type="SUPFAM" id="SSF50156">
    <property type="entry name" value="PDZ domain-like"/>
    <property type="match status" value="1"/>
</dbReference>
<gene>
    <name evidence="5" type="ORF">EVOR1521_LOCUS8820</name>
</gene>
<dbReference type="PROSITE" id="PS50106">
    <property type="entry name" value="PDZ"/>
    <property type="match status" value="1"/>
</dbReference>
<feature type="coiled-coil region" evidence="1">
    <location>
        <begin position="299"/>
        <end position="362"/>
    </location>
</feature>
<comment type="caution">
    <text evidence="5">The sequence shown here is derived from an EMBL/GenBank/DDBJ whole genome shotgun (WGS) entry which is preliminary data.</text>
</comment>
<evidence type="ECO:0000259" key="4">
    <source>
        <dbReference type="PROSITE" id="PS50106"/>
    </source>
</evidence>
<evidence type="ECO:0000256" key="3">
    <source>
        <dbReference type="SAM" id="Phobius"/>
    </source>
</evidence>
<feature type="coiled-coil region" evidence="1">
    <location>
        <begin position="157"/>
        <end position="262"/>
    </location>
</feature>
<keyword evidence="3" id="KW-0472">Membrane</keyword>